<reference evidence="1" key="1">
    <citation type="submission" date="2021-04" db="EMBL/GenBank/DDBJ databases">
        <title>Genome based classification of Actinospica acidithermotolerans sp. nov., an actinobacterium isolated from an Indonesian hot spring.</title>
        <authorList>
            <person name="Kusuma A.B."/>
            <person name="Putra K.E."/>
            <person name="Nafisah S."/>
            <person name="Loh J."/>
            <person name="Nouioui I."/>
            <person name="Goodfellow M."/>
        </authorList>
    </citation>
    <scope>NUCLEOTIDE SEQUENCE</scope>
    <source>
        <strain evidence="1">CSCA 57</strain>
    </source>
</reference>
<dbReference type="RefSeq" id="WP_212532385.1">
    <property type="nucleotide sequence ID" value="NZ_JAGSOG010000241.1"/>
</dbReference>
<protein>
    <submittedName>
        <fullName evidence="1">Uncharacterized protein</fullName>
    </submittedName>
</protein>
<proteinExistence type="predicted"/>
<keyword evidence="2" id="KW-1185">Reference proteome</keyword>
<gene>
    <name evidence="1" type="ORF">KDL01_31925</name>
</gene>
<evidence type="ECO:0000313" key="1">
    <source>
        <dbReference type="EMBL" id="MBR7837924.1"/>
    </source>
</evidence>
<comment type="caution">
    <text evidence="1">The sequence shown here is derived from an EMBL/GenBank/DDBJ whole genome shotgun (WGS) entry which is preliminary data.</text>
</comment>
<accession>A0A941EZA1</accession>
<name>A0A941EZA1_9ACTN</name>
<dbReference type="AlphaFoldDB" id="A0A941EZA1"/>
<dbReference type="Proteomes" id="UP000675781">
    <property type="component" value="Unassembled WGS sequence"/>
</dbReference>
<sequence length="56" mass="5585">MTVVKALVPLGAVLLWHASGLAATLDVAALCYTLGALGLLAAEYLSARTQGASVTA</sequence>
<organism evidence="1 2">
    <name type="scientific">Actinospica durhamensis</name>
    <dbReference type="NCBI Taxonomy" id="1508375"/>
    <lineage>
        <taxon>Bacteria</taxon>
        <taxon>Bacillati</taxon>
        <taxon>Actinomycetota</taxon>
        <taxon>Actinomycetes</taxon>
        <taxon>Catenulisporales</taxon>
        <taxon>Actinospicaceae</taxon>
        <taxon>Actinospica</taxon>
    </lineage>
</organism>
<dbReference type="EMBL" id="JAGSOG010000241">
    <property type="protein sequence ID" value="MBR7837924.1"/>
    <property type="molecule type" value="Genomic_DNA"/>
</dbReference>
<evidence type="ECO:0000313" key="2">
    <source>
        <dbReference type="Proteomes" id="UP000675781"/>
    </source>
</evidence>